<reference evidence="1" key="1">
    <citation type="submission" date="2023-06" db="EMBL/GenBank/DDBJ databases">
        <title>Genome-scale phylogeny and comparative genomics of the fungal order Sordariales.</title>
        <authorList>
            <consortium name="Lawrence Berkeley National Laboratory"/>
            <person name="Hensen N."/>
            <person name="Bonometti L."/>
            <person name="Westerberg I."/>
            <person name="Brannstrom I.O."/>
            <person name="Guillou S."/>
            <person name="Cros-Aarteil S."/>
            <person name="Calhoun S."/>
            <person name="Haridas S."/>
            <person name="Kuo A."/>
            <person name="Mondo S."/>
            <person name="Pangilinan J."/>
            <person name="Riley R."/>
            <person name="Labutti K."/>
            <person name="Andreopoulos B."/>
            <person name="Lipzen A."/>
            <person name="Chen C."/>
            <person name="Yanf M."/>
            <person name="Daum C."/>
            <person name="Ng V."/>
            <person name="Clum A."/>
            <person name="Steindorff A."/>
            <person name="Ohm R."/>
            <person name="Martin F."/>
            <person name="Silar P."/>
            <person name="Natvig D."/>
            <person name="Lalanne C."/>
            <person name="Gautier V."/>
            <person name="Ament-Velasquez S.L."/>
            <person name="Kruys A."/>
            <person name="Hutchinson M.I."/>
            <person name="Powell A.J."/>
            <person name="Barry K."/>
            <person name="Miller A.N."/>
            <person name="Grigoriev I.V."/>
            <person name="Debuchy R."/>
            <person name="Gladieux P."/>
            <person name="Thoren M.H."/>
            <person name="Johannesson H."/>
        </authorList>
    </citation>
    <scope>NUCLEOTIDE SEQUENCE</scope>
    <source>
        <strain evidence="1">CBS 606.72</strain>
    </source>
</reference>
<dbReference type="AlphaFoldDB" id="A0AA40BXD8"/>
<dbReference type="Proteomes" id="UP001175000">
    <property type="component" value="Unassembled WGS sequence"/>
</dbReference>
<proteinExistence type="predicted"/>
<sequence length="161" mass="17382">MEDRAVGVLGLSLSEMQVRLEANLRAASGTEFSNSTCQQRRCTSCCHGGAGLGHSSKPTIYPLPAAARPLIRIRNPAVSFCAESQSCECAKECDRQKPSRPTVCPTTDRLLSGRSFPPRVFPGQCRDAGPVSVWGCPWKGILTDSGRELTPSLRLYLSLVS</sequence>
<dbReference type="EMBL" id="JAULSU010000005">
    <property type="protein sequence ID" value="KAK0617271.1"/>
    <property type="molecule type" value="Genomic_DNA"/>
</dbReference>
<keyword evidence="2" id="KW-1185">Reference proteome</keyword>
<gene>
    <name evidence="1" type="ORF">B0T14DRAFT_524805</name>
</gene>
<protein>
    <submittedName>
        <fullName evidence="1">Uncharacterized protein</fullName>
    </submittedName>
</protein>
<accession>A0AA40BXD8</accession>
<evidence type="ECO:0000313" key="2">
    <source>
        <dbReference type="Proteomes" id="UP001175000"/>
    </source>
</evidence>
<name>A0AA40BXD8_9PEZI</name>
<evidence type="ECO:0000313" key="1">
    <source>
        <dbReference type="EMBL" id="KAK0617271.1"/>
    </source>
</evidence>
<comment type="caution">
    <text evidence="1">The sequence shown here is derived from an EMBL/GenBank/DDBJ whole genome shotgun (WGS) entry which is preliminary data.</text>
</comment>
<organism evidence="1 2">
    <name type="scientific">Immersiella caudata</name>
    <dbReference type="NCBI Taxonomy" id="314043"/>
    <lineage>
        <taxon>Eukaryota</taxon>
        <taxon>Fungi</taxon>
        <taxon>Dikarya</taxon>
        <taxon>Ascomycota</taxon>
        <taxon>Pezizomycotina</taxon>
        <taxon>Sordariomycetes</taxon>
        <taxon>Sordariomycetidae</taxon>
        <taxon>Sordariales</taxon>
        <taxon>Lasiosphaeriaceae</taxon>
        <taxon>Immersiella</taxon>
    </lineage>
</organism>